<evidence type="ECO:0000313" key="2">
    <source>
        <dbReference type="EMBL" id="RRT63551.1"/>
    </source>
</evidence>
<accession>A0A426ZHX7</accession>
<name>A0A426ZHX7_ENSVE</name>
<sequence length="113" mass="12487">MLRREKRQSEKESETARKKQQKPMLSSSEVLPQVGSDPSSTGPGDDNASQKEIASNNMIVDAAPDHRRTSPTAVKAPQIDLNIQPEREEDPSPKSDTGGMMRLIRDSTTRTAR</sequence>
<dbReference type="PANTHER" id="PTHR46245:SF10">
    <property type="entry name" value="B3 DOMAIN-CONTAINING TRANSCRIPTION FACTOR VAL3"/>
    <property type="match status" value="1"/>
</dbReference>
<dbReference type="Proteomes" id="UP000287651">
    <property type="component" value="Unassembled WGS sequence"/>
</dbReference>
<evidence type="ECO:0000313" key="3">
    <source>
        <dbReference type="Proteomes" id="UP000287651"/>
    </source>
</evidence>
<evidence type="ECO:0000256" key="1">
    <source>
        <dbReference type="SAM" id="MobiDB-lite"/>
    </source>
</evidence>
<dbReference type="EMBL" id="AMZH03006554">
    <property type="protein sequence ID" value="RRT63551.1"/>
    <property type="molecule type" value="Genomic_DNA"/>
</dbReference>
<feature type="compositionally biased region" description="Basic and acidic residues" evidence="1">
    <location>
        <begin position="103"/>
        <end position="113"/>
    </location>
</feature>
<dbReference type="AlphaFoldDB" id="A0A426ZHX7"/>
<organism evidence="2 3">
    <name type="scientific">Ensete ventricosum</name>
    <name type="common">Abyssinian banana</name>
    <name type="synonym">Musa ensete</name>
    <dbReference type="NCBI Taxonomy" id="4639"/>
    <lineage>
        <taxon>Eukaryota</taxon>
        <taxon>Viridiplantae</taxon>
        <taxon>Streptophyta</taxon>
        <taxon>Embryophyta</taxon>
        <taxon>Tracheophyta</taxon>
        <taxon>Spermatophyta</taxon>
        <taxon>Magnoliopsida</taxon>
        <taxon>Liliopsida</taxon>
        <taxon>Zingiberales</taxon>
        <taxon>Musaceae</taxon>
        <taxon>Ensete</taxon>
    </lineage>
</organism>
<gene>
    <name evidence="2" type="ORF">B296_00020821</name>
</gene>
<comment type="caution">
    <text evidence="2">The sequence shown here is derived from an EMBL/GenBank/DDBJ whole genome shotgun (WGS) entry which is preliminary data.</text>
</comment>
<dbReference type="PANTHER" id="PTHR46245">
    <property type="entry name" value="B3 DOMAIN-CONTAINING PROTEIN OS07G0563300"/>
    <property type="match status" value="1"/>
</dbReference>
<feature type="compositionally biased region" description="Basic and acidic residues" evidence="1">
    <location>
        <begin position="7"/>
        <end position="17"/>
    </location>
</feature>
<reference evidence="2 3" key="1">
    <citation type="journal article" date="2014" name="Agronomy (Basel)">
        <title>A Draft Genome Sequence for Ensete ventricosum, the Drought-Tolerant Tree Against Hunger.</title>
        <authorList>
            <person name="Harrison J."/>
            <person name="Moore K.A."/>
            <person name="Paszkiewicz K."/>
            <person name="Jones T."/>
            <person name="Grant M."/>
            <person name="Ambacheew D."/>
            <person name="Muzemil S."/>
            <person name="Studholme D.J."/>
        </authorList>
    </citation>
    <scope>NUCLEOTIDE SEQUENCE [LARGE SCALE GENOMIC DNA]</scope>
</reference>
<feature type="region of interest" description="Disordered" evidence="1">
    <location>
        <begin position="1"/>
        <end position="113"/>
    </location>
</feature>
<proteinExistence type="predicted"/>
<protein>
    <submittedName>
        <fullName evidence="2">Uncharacterized protein</fullName>
    </submittedName>
</protein>
<feature type="compositionally biased region" description="Polar residues" evidence="1">
    <location>
        <begin position="23"/>
        <end position="42"/>
    </location>
</feature>